<dbReference type="SFLD" id="SFLDG01129">
    <property type="entry name" value="C1.5:_HAD__Beta-PGM__Phosphata"/>
    <property type="match status" value="1"/>
</dbReference>
<evidence type="ECO:0000313" key="2">
    <source>
        <dbReference type="EMBL" id="GAA3536072.1"/>
    </source>
</evidence>
<reference evidence="3" key="1">
    <citation type="journal article" date="2019" name="Int. J. Syst. Evol. Microbiol.">
        <title>The Global Catalogue of Microorganisms (GCM) 10K type strain sequencing project: providing services to taxonomists for standard genome sequencing and annotation.</title>
        <authorList>
            <consortium name="The Broad Institute Genomics Platform"/>
            <consortium name="The Broad Institute Genome Sequencing Center for Infectious Disease"/>
            <person name="Wu L."/>
            <person name="Ma J."/>
        </authorList>
    </citation>
    <scope>NUCLEOTIDE SEQUENCE [LARGE SCALE GENOMIC DNA]</scope>
    <source>
        <strain evidence="3">JCM 17460</strain>
    </source>
</reference>
<dbReference type="EMBL" id="BAABBB010000012">
    <property type="protein sequence ID" value="GAA3536072.1"/>
    <property type="molecule type" value="Genomic_DNA"/>
</dbReference>
<evidence type="ECO:0000313" key="3">
    <source>
        <dbReference type="Proteomes" id="UP001500301"/>
    </source>
</evidence>
<comment type="caution">
    <text evidence="2">The sequence shown here is derived from an EMBL/GenBank/DDBJ whole genome shotgun (WGS) entry which is preliminary data.</text>
</comment>
<keyword evidence="1 2" id="KW-0378">Hydrolase</keyword>
<sequence>MNPTEPGWLTFDCYGTLVDWRTGMERALAQVDAARVADLLAGYHRAEPALQERRPVLSYREILRRGLISSASENGVDLDDEHATVLADTMATWPPFTETADILAALKAKGWKLAILSNVDNDIIEKTLTLLGEPIDLVVTAEDVGSYKPARGHFEEFRRRAQPAEGGWIHVACSWRHDVVPATELGVPCVFVNREGEAHDPARVVGVLPDLTGLPDTLAALDLPL</sequence>
<organism evidence="2 3">
    <name type="scientific">Nocardioides daeguensis</name>
    <dbReference type="NCBI Taxonomy" id="908359"/>
    <lineage>
        <taxon>Bacteria</taxon>
        <taxon>Bacillati</taxon>
        <taxon>Actinomycetota</taxon>
        <taxon>Actinomycetes</taxon>
        <taxon>Propionibacteriales</taxon>
        <taxon>Nocardioidaceae</taxon>
        <taxon>Nocardioides</taxon>
    </lineage>
</organism>
<dbReference type="Proteomes" id="UP001500301">
    <property type="component" value="Unassembled WGS sequence"/>
</dbReference>
<keyword evidence="3" id="KW-1185">Reference proteome</keyword>
<dbReference type="SFLD" id="SFLDS00003">
    <property type="entry name" value="Haloacid_Dehalogenase"/>
    <property type="match status" value="1"/>
</dbReference>
<proteinExistence type="predicted"/>
<dbReference type="PANTHER" id="PTHR43316:SF9">
    <property type="entry name" value="ACID DEHALOGENASE, PUTATIVE (AFU_ORTHOLOGUE AFUA_6G14460)-RELATED"/>
    <property type="match status" value="1"/>
</dbReference>
<protein>
    <submittedName>
        <fullName evidence="2">HAD family hydrolase</fullName>
    </submittedName>
</protein>
<evidence type="ECO:0000256" key="1">
    <source>
        <dbReference type="ARBA" id="ARBA00022801"/>
    </source>
</evidence>
<gene>
    <name evidence="2" type="ORF">GCM10022263_24860</name>
</gene>
<dbReference type="RefSeq" id="WP_218235778.1">
    <property type="nucleotide sequence ID" value="NZ_BAABBB010000012.1"/>
</dbReference>
<name>A0ABP6VL14_9ACTN</name>
<dbReference type="InterPro" id="IPR051540">
    <property type="entry name" value="S-2-haloacid_dehalogenase"/>
</dbReference>
<accession>A0ABP6VL14</accession>
<dbReference type="GO" id="GO:0016787">
    <property type="term" value="F:hydrolase activity"/>
    <property type="evidence" value="ECO:0007669"/>
    <property type="project" value="UniProtKB-KW"/>
</dbReference>
<dbReference type="Pfam" id="PF00702">
    <property type="entry name" value="Hydrolase"/>
    <property type="match status" value="1"/>
</dbReference>
<dbReference type="PANTHER" id="PTHR43316">
    <property type="entry name" value="HYDROLASE, HALOACID DELAHOGENASE-RELATED"/>
    <property type="match status" value="1"/>
</dbReference>